<evidence type="ECO:0000313" key="3">
    <source>
        <dbReference type="Proteomes" id="UP000697995"/>
    </source>
</evidence>
<keyword evidence="3" id="KW-1185">Reference proteome</keyword>
<dbReference type="RefSeq" id="WP_133219543.1">
    <property type="nucleotide sequence ID" value="NZ_NRSG01000376.1"/>
</dbReference>
<organism evidence="2 3">
    <name type="scientific">Paracraurococcus ruber</name>
    <dbReference type="NCBI Taxonomy" id="77675"/>
    <lineage>
        <taxon>Bacteria</taxon>
        <taxon>Pseudomonadati</taxon>
        <taxon>Pseudomonadota</taxon>
        <taxon>Alphaproteobacteria</taxon>
        <taxon>Acetobacterales</taxon>
        <taxon>Roseomonadaceae</taxon>
        <taxon>Paracraurococcus</taxon>
    </lineage>
</organism>
<protein>
    <submittedName>
        <fullName evidence="2">Uncharacterized protein</fullName>
    </submittedName>
</protein>
<keyword evidence="1" id="KW-0732">Signal</keyword>
<accession>A0ABS1D7F4</accession>
<feature type="chain" id="PRO_5045250846" evidence="1">
    <location>
        <begin position="22"/>
        <end position="168"/>
    </location>
</feature>
<dbReference type="Proteomes" id="UP000697995">
    <property type="component" value="Unassembled WGS sequence"/>
</dbReference>
<reference evidence="2 3" key="1">
    <citation type="journal article" date="2020" name="Microorganisms">
        <title>Osmotic Adaptation and Compatible Solute Biosynthesis of Phototrophic Bacteria as Revealed from Genome Analyses.</title>
        <authorList>
            <person name="Imhoff J.F."/>
            <person name="Rahn T."/>
            <person name="Kunzel S."/>
            <person name="Keller A."/>
            <person name="Neulinger S.C."/>
        </authorList>
    </citation>
    <scope>NUCLEOTIDE SEQUENCE [LARGE SCALE GENOMIC DNA]</scope>
    <source>
        <strain evidence="2 3">DSM 15382</strain>
    </source>
</reference>
<evidence type="ECO:0000313" key="2">
    <source>
        <dbReference type="EMBL" id="MBK1661804.1"/>
    </source>
</evidence>
<name>A0ABS1D7F4_9PROT</name>
<comment type="caution">
    <text evidence="2">The sequence shown here is derived from an EMBL/GenBank/DDBJ whole genome shotgun (WGS) entry which is preliminary data.</text>
</comment>
<gene>
    <name evidence="2" type="ORF">CKO45_26750</name>
</gene>
<sequence>MTTARPLVLLLGLLAAGAARAQPQPLPNAATPNIVNRTTAEAFAQCRQAGGHPEIRAGYHTNFELTSDNRVDVILDMAKLECGGASGPLFCGSAGCQLRVFVTSPQGLRLALEVPAQRWSSAIQQGRPVLALSLHASQCGGAACEKRLVWNGQAFADQRSGEVFAPTP</sequence>
<feature type="signal peptide" evidence="1">
    <location>
        <begin position="1"/>
        <end position="21"/>
    </location>
</feature>
<evidence type="ECO:0000256" key="1">
    <source>
        <dbReference type="SAM" id="SignalP"/>
    </source>
</evidence>
<dbReference type="EMBL" id="NRSG01000376">
    <property type="protein sequence ID" value="MBK1661804.1"/>
    <property type="molecule type" value="Genomic_DNA"/>
</dbReference>
<proteinExistence type="predicted"/>